<feature type="compositionally biased region" description="Polar residues" evidence="1">
    <location>
        <begin position="1"/>
        <end position="12"/>
    </location>
</feature>
<evidence type="ECO:0000256" key="1">
    <source>
        <dbReference type="SAM" id="MobiDB-lite"/>
    </source>
</evidence>
<keyword evidence="4" id="KW-1185">Reference proteome</keyword>
<proteinExistence type="predicted"/>
<feature type="domain" description="Small acidic protein-like" evidence="2">
    <location>
        <begin position="407"/>
        <end position="478"/>
    </location>
</feature>
<dbReference type="InterPro" id="IPR028124">
    <property type="entry name" value="SMAP_dom"/>
</dbReference>
<dbReference type="Pfam" id="PF15477">
    <property type="entry name" value="SMAP"/>
    <property type="match status" value="1"/>
</dbReference>
<feature type="compositionally biased region" description="Basic and acidic residues" evidence="1">
    <location>
        <begin position="213"/>
        <end position="295"/>
    </location>
</feature>
<name>A0AAD3SCD9_NEPGR</name>
<protein>
    <recommendedName>
        <fullName evidence="2">Small acidic protein-like domain-containing protein</fullName>
    </recommendedName>
</protein>
<feature type="compositionally biased region" description="Basic and acidic residues" evidence="1">
    <location>
        <begin position="129"/>
        <end position="204"/>
    </location>
</feature>
<dbReference type="EMBL" id="BSYO01000008">
    <property type="protein sequence ID" value="GMH08119.1"/>
    <property type="molecule type" value="Genomic_DNA"/>
</dbReference>
<reference evidence="3" key="1">
    <citation type="submission" date="2023-05" db="EMBL/GenBank/DDBJ databases">
        <title>Nepenthes gracilis genome sequencing.</title>
        <authorList>
            <person name="Fukushima K."/>
        </authorList>
    </citation>
    <scope>NUCLEOTIDE SEQUENCE</scope>
    <source>
        <strain evidence="3">SING2019-196</strain>
    </source>
</reference>
<feature type="compositionally biased region" description="Basic and acidic residues" evidence="1">
    <location>
        <begin position="47"/>
        <end position="90"/>
    </location>
</feature>
<evidence type="ECO:0000259" key="2">
    <source>
        <dbReference type="Pfam" id="PF15477"/>
    </source>
</evidence>
<sequence length="479" mass="54706">MDSHSNSPLQDNIESKAAFQKPTADAENRKYRLCSPISGSSDSDGSLNRERSFSPVSLREEVKMSNYQSRKDEREDARGFDRNQHSRSNDSSRYSSKSSRGHSRHDDHSSHGKHADDDDRNYSMLSSRSGREHRGSGHSDYKERESDYHRSRDHHRDVGKYPRDKSDGVGHANRDKERGIPSQDSKKCRYKDSSPDRMGSDRSHCKLSAKKNSYYDHDRHARDGENRDDKKEYGRSSRDHRSYHTTSYEESRGHRGDATSKRDHLKEAYKDEAKDLDGREKNNKYDEQDIKRNKDTCSLGGKMFEEGSVFVSEMGESATKRPKLSYLDKDTDQTKKGSSKLFTVEKAPVNVSESTANVDAAKVAAMKAAEFVNKNLNCTGFMTADQKKKLLWGNKKNNSSEEPSHRWDTALFSDVERQEKFNKLMGVKGDVKVEQRQPNDQDGGDLLQAQKLRELQLDLEKQYTAGLRRRDGRTVGLGL</sequence>
<feature type="region of interest" description="Disordered" evidence="1">
    <location>
        <begin position="1"/>
        <end position="298"/>
    </location>
</feature>
<dbReference type="PANTHER" id="PTHR22426">
    <property type="entry name" value="ARGININE_SERINE-RICH COILED-COIL PROTEIN 2"/>
    <property type="match status" value="1"/>
</dbReference>
<gene>
    <name evidence="3" type="ORF">Nepgr_009959</name>
</gene>
<dbReference type="PANTHER" id="PTHR22426:SF2">
    <property type="entry name" value="ARGININE_SERINE-RICH COILED-COIL PROTEIN 2"/>
    <property type="match status" value="1"/>
</dbReference>
<feature type="compositionally biased region" description="Basic and acidic residues" evidence="1">
    <location>
        <begin position="104"/>
        <end position="121"/>
    </location>
</feature>
<feature type="region of interest" description="Disordered" evidence="1">
    <location>
        <begin position="315"/>
        <end position="334"/>
    </location>
</feature>
<evidence type="ECO:0000313" key="4">
    <source>
        <dbReference type="Proteomes" id="UP001279734"/>
    </source>
</evidence>
<dbReference type="Proteomes" id="UP001279734">
    <property type="component" value="Unassembled WGS sequence"/>
</dbReference>
<comment type="caution">
    <text evidence="3">The sequence shown here is derived from an EMBL/GenBank/DDBJ whole genome shotgun (WGS) entry which is preliminary data.</text>
</comment>
<evidence type="ECO:0000313" key="3">
    <source>
        <dbReference type="EMBL" id="GMH08119.1"/>
    </source>
</evidence>
<organism evidence="3 4">
    <name type="scientific">Nepenthes gracilis</name>
    <name type="common">Slender pitcher plant</name>
    <dbReference type="NCBI Taxonomy" id="150966"/>
    <lineage>
        <taxon>Eukaryota</taxon>
        <taxon>Viridiplantae</taxon>
        <taxon>Streptophyta</taxon>
        <taxon>Embryophyta</taxon>
        <taxon>Tracheophyta</taxon>
        <taxon>Spermatophyta</taxon>
        <taxon>Magnoliopsida</taxon>
        <taxon>eudicotyledons</taxon>
        <taxon>Gunneridae</taxon>
        <taxon>Pentapetalae</taxon>
        <taxon>Caryophyllales</taxon>
        <taxon>Nepenthaceae</taxon>
        <taxon>Nepenthes</taxon>
    </lineage>
</organism>
<dbReference type="AlphaFoldDB" id="A0AAD3SCD9"/>
<accession>A0AAD3SCD9</accession>